<evidence type="ECO:0000313" key="2">
    <source>
        <dbReference type="EMBL" id="MFD2235098.1"/>
    </source>
</evidence>
<keyword evidence="3" id="KW-1185">Reference proteome</keyword>
<dbReference type="Proteomes" id="UP001597296">
    <property type="component" value="Unassembled WGS sequence"/>
</dbReference>
<name>A0ABW5CE47_9PROT</name>
<gene>
    <name evidence="2" type="ORF">ACFSNB_14895</name>
</gene>
<evidence type="ECO:0000256" key="1">
    <source>
        <dbReference type="SAM" id="MobiDB-lite"/>
    </source>
</evidence>
<dbReference type="RefSeq" id="WP_377317959.1">
    <property type="nucleotide sequence ID" value="NZ_JBHUIY010000036.1"/>
</dbReference>
<reference evidence="3" key="1">
    <citation type="journal article" date="2019" name="Int. J. Syst. Evol. Microbiol.">
        <title>The Global Catalogue of Microorganisms (GCM) 10K type strain sequencing project: providing services to taxonomists for standard genome sequencing and annotation.</title>
        <authorList>
            <consortium name="The Broad Institute Genomics Platform"/>
            <consortium name="The Broad Institute Genome Sequencing Center for Infectious Disease"/>
            <person name="Wu L."/>
            <person name="Ma J."/>
        </authorList>
    </citation>
    <scope>NUCLEOTIDE SEQUENCE [LARGE SCALE GENOMIC DNA]</scope>
    <source>
        <strain evidence="3">KCTC 15012</strain>
    </source>
</reference>
<comment type="caution">
    <text evidence="2">The sequence shown here is derived from an EMBL/GenBank/DDBJ whole genome shotgun (WGS) entry which is preliminary data.</text>
</comment>
<dbReference type="EMBL" id="JBHUIY010000036">
    <property type="protein sequence ID" value="MFD2235098.1"/>
    <property type="molecule type" value="Genomic_DNA"/>
</dbReference>
<accession>A0ABW5CE47</accession>
<protein>
    <recommendedName>
        <fullName evidence="4">Holin</fullName>
    </recommendedName>
</protein>
<feature type="region of interest" description="Disordered" evidence="1">
    <location>
        <begin position="60"/>
        <end position="82"/>
    </location>
</feature>
<proteinExistence type="predicted"/>
<sequence>MIAPLRWLRARLAERSTWIGLSAVGTTALGSLGQYLAPAETHTIAVAVVAAGIVAAIMSSGGTPANPPPAGPPDGPADPAQP</sequence>
<feature type="compositionally biased region" description="Pro residues" evidence="1">
    <location>
        <begin position="65"/>
        <end position="82"/>
    </location>
</feature>
<evidence type="ECO:0008006" key="4">
    <source>
        <dbReference type="Google" id="ProtNLM"/>
    </source>
</evidence>
<organism evidence="2 3">
    <name type="scientific">Phaeospirillum tilakii</name>
    <dbReference type="NCBI Taxonomy" id="741673"/>
    <lineage>
        <taxon>Bacteria</taxon>
        <taxon>Pseudomonadati</taxon>
        <taxon>Pseudomonadota</taxon>
        <taxon>Alphaproteobacteria</taxon>
        <taxon>Rhodospirillales</taxon>
        <taxon>Rhodospirillaceae</taxon>
        <taxon>Phaeospirillum</taxon>
    </lineage>
</organism>
<evidence type="ECO:0000313" key="3">
    <source>
        <dbReference type="Proteomes" id="UP001597296"/>
    </source>
</evidence>